<evidence type="ECO:0000313" key="2">
    <source>
        <dbReference type="Proteomes" id="UP000235371"/>
    </source>
</evidence>
<dbReference type="Proteomes" id="UP000235371">
    <property type="component" value="Unassembled WGS sequence"/>
</dbReference>
<keyword evidence="2" id="KW-1185">Reference proteome</keyword>
<proteinExistence type="predicted"/>
<name>A0A2J6TKE9_9HELO</name>
<dbReference type="RefSeq" id="XP_024740403.1">
    <property type="nucleotide sequence ID" value="XM_024882671.1"/>
</dbReference>
<dbReference type="GeneID" id="36590748"/>
<dbReference type="OrthoDB" id="3497749at2759"/>
<protein>
    <submittedName>
        <fullName evidence="1">Uncharacterized protein</fullName>
    </submittedName>
</protein>
<evidence type="ECO:0000313" key="1">
    <source>
        <dbReference type="EMBL" id="PMD63499.1"/>
    </source>
</evidence>
<organism evidence="1 2">
    <name type="scientific">Hyaloscypha bicolor E</name>
    <dbReference type="NCBI Taxonomy" id="1095630"/>
    <lineage>
        <taxon>Eukaryota</taxon>
        <taxon>Fungi</taxon>
        <taxon>Dikarya</taxon>
        <taxon>Ascomycota</taxon>
        <taxon>Pezizomycotina</taxon>
        <taxon>Leotiomycetes</taxon>
        <taxon>Helotiales</taxon>
        <taxon>Hyaloscyphaceae</taxon>
        <taxon>Hyaloscypha</taxon>
        <taxon>Hyaloscypha bicolor</taxon>
    </lineage>
</organism>
<dbReference type="InParanoid" id="A0A2J6TKE9"/>
<gene>
    <name evidence="1" type="ORF">K444DRAFT_626580</name>
</gene>
<sequence length="332" mass="36490">MMKSRITKPAPKACFMAMPEEVLARILSYASTHDDTIIPEQLAPGSAKFSIQADPATPLGSGYCPALTRKKGALPAELSALDVARTCNTFHNVVDGDKMFYANNTFEFTSTQFLLNYLVALPSERRNAVRSLKVKYDYHGVPVAAFIVLAVCYRLEHLILDIGGMTNFFNPGLTNFSQAPGYAQLMALRGLKSVKLAYGNKSWTLIDDILARIPRAWVSQEKAESEKAVLRVLKQLENDINRATTQPRAHGSVARGVLKYAMSQAAVNAWGDTINGMLTPQGQATTDLFNNNNHNINQGIALSVIPAVQPPTLSETDQWVEMDRTNLASWDV</sequence>
<reference evidence="1 2" key="1">
    <citation type="submission" date="2016-04" db="EMBL/GenBank/DDBJ databases">
        <title>A degradative enzymes factory behind the ericoid mycorrhizal symbiosis.</title>
        <authorList>
            <consortium name="DOE Joint Genome Institute"/>
            <person name="Martino E."/>
            <person name="Morin E."/>
            <person name="Grelet G."/>
            <person name="Kuo A."/>
            <person name="Kohler A."/>
            <person name="Daghino S."/>
            <person name="Barry K."/>
            <person name="Choi C."/>
            <person name="Cichocki N."/>
            <person name="Clum A."/>
            <person name="Copeland A."/>
            <person name="Hainaut M."/>
            <person name="Haridas S."/>
            <person name="Labutti K."/>
            <person name="Lindquist E."/>
            <person name="Lipzen A."/>
            <person name="Khouja H.-R."/>
            <person name="Murat C."/>
            <person name="Ohm R."/>
            <person name="Olson A."/>
            <person name="Spatafora J."/>
            <person name="Veneault-Fourrey C."/>
            <person name="Henrissat B."/>
            <person name="Grigoriev I."/>
            <person name="Martin F."/>
            <person name="Perotto S."/>
        </authorList>
    </citation>
    <scope>NUCLEOTIDE SEQUENCE [LARGE SCALE GENOMIC DNA]</scope>
    <source>
        <strain evidence="1 2">E</strain>
    </source>
</reference>
<accession>A0A2J6TKE9</accession>
<dbReference type="EMBL" id="KZ613780">
    <property type="protein sequence ID" value="PMD63499.1"/>
    <property type="molecule type" value="Genomic_DNA"/>
</dbReference>
<dbReference type="AlphaFoldDB" id="A0A2J6TKE9"/>